<reference evidence="2" key="1">
    <citation type="journal article" date="2020" name="mSystems">
        <title>Genome- and Community-Level Interaction Insights into Carbon Utilization and Element Cycling Functions of Hydrothermarchaeota in Hydrothermal Sediment.</title>
        <authorList>
            <person name="Zhou Z."/>
            <person name="Liu Y."/>
            <person name="Xu W."/>
            <person name="Pan J."/>
            <person name="Luo Z.H."/>
            <person name="Li M."/>
        </authorList>
    </citation>
    <scope>NUCLEOTIDE SEQUENCE</scope>
    <source>
        <strain evidence="2">SpSt-1183</strain>
    </source>
</reference>
<sequence>MIDDSLLLQLKGIGMSEYEAKVYVTLSALRVASAREIHEQTKIPRGRIYETLTSLAQKGFIVSSGKSPVRYSPVDVVETFERLKRKSVTSLEELYRRLKDLETETPEPLMQGYKLCTEWTRDNQIRMMLRRAKSEIILLCNDEESLARYGGDISRAAKRVFVYLVLGRKELAERAPIKCYLGGSDIESSLFRHEEGENIGPSMKLLLMADRRESLSVMEENGRLAGIFIYPDIYAGYLSRKIVQEIQPVERVRRDA</sequence>
<accession>A0A831PTB1</accession>
<dbReference type="InterPro" id="IPR036388">
    <property type="entry name" value="WH-like_DNA-bd_sf"/>
</dbReference>
<comment type="caution">
    <text evidence="2">The sequence shown here is derived from an EMBL/GenBank/DDBJ whole genome shotgun (WGS) entry which is preliminary data.</text>
</comment>
<protein>
    <submittedName>
        <fullName evidence="2">TrmB family transcriptional regulator</fullName>
    </submittedName>
</protein>
<feature type="domain" description="Transcription regulator TrmB N-terminal" evidence="1">
    <location>
        <begin position="10"/>
        <end position="76"/>
    </location>
</feature>
<dbReference type="InterPro" id="IPR051797">
    <property type="entry name" value="TrmB-like"/>
</dbReference>
<name>A0A831PTB1_9EURY</name>
<organism evidence="2">
    <name type="scientific">Methanofollis liminatans</name>
    <dbReference type="NCBI Taxonomy" id="2201"/>
    <lineage>
        <taxon>Archaea</taxon>
        <taxon>Methanobacteriati</taxon>
        <taxon>Methanobacteriota</taxon>
        <taxon>Stenosarchaea group</taxon>
        <taxon>Methanomicrobia</taxon>
        <taxon>Methanomicrobiales</taxon>
        <taxon>Methanomicrobiaceae</taxon>
        <taxon>Methanofollis</taxon>
    </lineage>
</organism>
<evidence type="ECO:0000259" key="1">
    <source>
        <dbReference type="Pfam" id="PF01978"/>
    </source>
</evidence>
<dbReference type="InterPro" id="IPR002831">
    <property type="entry name" value="Tscrpt_reg_TrmB_N"/>
</dbReference>
<dbReference type="AlphaFoldDB" id="A0A831PTB1"/>
<dbReference type="PANTHER" id="PTHR34293">
    <property type="entry name" value="HTH-TYPE TRANSCRIPTIONAL REGULATOR TRMBL2"/>
    <property type="match status" value="1"/>
</dbReference>
<dbReference type="Proteomes" id="UP000885648">
    <property type="component" value="Unassembled WGS sequence"/>
</dbReference>
<dbReference type="Gene3D" id="1.10.10.10">
    <property type="entry name" value="Winged helix-like DNA-binding domain superfamily/Winged helix DNA-binding domain"/>
    <property type="match status" value="1"/>
</dbReference>
<dbReference type="EMBL" id="DSBY01000185">
    <property type="protein sequence ID" value="HDS63363.1"/>
    <property type="molecule type" value="Genomic_DNA"/>
</dbReference>
<dbReference type="InterPro" id="IPR036390">
    <property type="entry name" value="WH_DNA-bd_sf"/>
</dbReference>
<dbReference type="PANTHER" id="PTHR34293:SF1">
    <property type="entry name" value="HTH-TYPE TRANSCRIPTIONAL REGULATOR TRMBL2"/>
    <property type="match status" value="1"/>
</dbReference>
<proteinExistence type="predicted"/>
<dbReference type="Pfam" id="PF01978">
    <property type="entry name" value="TrmB"/>
    <property type="match status" value="1"/>
</dbReference>
<evidence type="ECO:0000313" key="2">
    <source>
        <dbReference type="EMBL" id="HDS63363.1"/>
    </source>
</evidence>
<dbReference type="SUPFAM" id="SSF46785">
    <property type="entry name" value="Winged helix' DNA-binding domain"/>
    <property type="match status" value="1"/>
</dbReference>
<gene>
    <name evidence="2" type="ORF">ENN52_04435</name>
</gene>